<organism evidence="2 3">
    <name type="scientific">Limnoglobus roseus</name>
    <dbReference type="NCBI Taxonomy" id="2598579"/>
    <lineage>
        <taxon>Bacteria</taxon>
        <taxon>Pseudomonadati</taxon>
        <taxon>Planctomycetota</taxon>
        <taxon>Planctomycetia</taxon>
        <taxon>Gemmatales</taxon>
        <taxon>Gemmataceae</taxon>
        <taxon>Limnoglobus</taxon>
    </lineage>
</organism>
<dbReference type="AlphaFoldDB" id="A0A5C1AQ55"/>
<reference evidence="3" key="1">
    <citation type="submission" date="2019-08" db="EMBL/GenBank/DDBJ databases">
        <title>Limnoglobus roseus gen. nov., sp. nov., a novel freshwater planctomycete with a giant genome from the family Gemmataceae.</title>
        <authorList>
            <person name="Kulichevskaya I.S."/>
            <person name="Naumoff D.G."/>
            <person name="Miroshnikov K."/>
            <person name="Ivanova A."/>
            <person name="Philippov D.A."/>
            <person name="Hakobyan A."/>
            <person name="Rijpstra I.C."/>
            <person name="Sinninghe Damste J.S."/>
            <person name="Liesack W."/>
            <person name="Dedysh S.N."/>
        </authorList>
    </citation>
    <scope>NUCLEOTIDE SEQUENCE [LARGE SCALE GENOMIC DNA]</scope>
    <source>
        <strain evidence="3">PX52</strain>
    </source>
</reference>
<dbReference type="KEGG" id="lrs:PX52LOC_07855"/>
<dbReference type="InterPro" id="IPR001584">
    <property type="entry name" value="Integrase_cat-core"/>
</dbReference>
<dbReference type="GO" id="GO:0015074">
    <property type="term" value="P:DNA integration"/>
    <property type="evidence" value="ECO:0007669"/>
    <property type="project" value="InterPro"/>
</dbReference>
<evidence type="ECO:0000313" key="2">
    <source>
        <dbReference type="EMBL" id="QEL20745.1"/>
    </source>
</evidence>
<dbReference type="EMBL" id="CP042425">
    <property type="protein sequence ID" value="QEL20745.1"/>
    <property type="molecule type" value="Genomic_DNA"/>
</dbReference>
<feature type="domain" description="Integrase catalytic" evidence="1">
    <location>
        <begin position="36"/>
        <end position="95"/>
    </location>
</feature>
<dbReference type="SUPFAM" id="SSF53098">
    <property type="entry name" value="Ribonuclease H-like"/>
    <property type="match status" value="1"/>
</dbReference>
<accession>A0A5C1AQ55</accession>
<sequence length="185" mass="20319">MTMEEMCLPRADFIIDQEGKYTREFDAENTAEGATVERVGPRPMNLNAHAERFAKRLRHELRDHYAVFGEKHLRHPLTECLTHYNSVRPHQGIGNTLRSPRNRRRSSRFCSVRCGAGSGSAGCSDTTPGCSLISVNSGWGLLDRPRAGRVEGPLASTIDPVFVNARALDLADIGDAISFDSAHGG</sequence>
<name>A0A5C1AQ55_9BACT</name>
<evidence type="ECO:0000313" key="3">
    <source>
        <dbReference type="Proteomes" id="UP000324974"/>
    </source>
</evidence>
<protein>
    <submittedName>
        <fullName evidence="2">Integrase, catalytic region</fullName>
    </submittedName>
</protein>
<gene>
    <name evidence="2" type="ORF">PX52LOC_07855</name>
</gene>
<proteinExistence type="predicted"/>
<dbReference type="InterPro" id="IPR012337">
    <property type="entry name" value="RNaseH-like_sf"/>
</dbReference>
<dbReference type="Proteomes" id="UP000324974">
    <property type="component" value="Chromosome"/>
</dbReference>
<evidence type="ECO:0000259" key="1">
    <source>
        <dbReference type="Pfam" id="PF13683"/>
    </source>
</evidence>
<dbReference type="Pfam" id="PF13683">
    <property type="entry name" value="rve_3"/>
    <property type="match status" value="1"/>
</dbReference>
<keyword evidence="3" id="KW-1185">Reference proteome</keyword>
<dbReference type="OrthoDB" id="291172at2"/>